<reference evidence="1 2" key="2">
    <citation type="journal article" date="2022" name="Mar. Drugs">
        <title>Bioassay-Guided Fractionation Leads to the Detection of Cholic Acid Generated by the Rare Thalassomonas sp.</title>
        <authorList>
            <person name="Pheiffer F."/>
            <person name="Schneider Y.K."/>
            <person name="Hansen E.H."/>
            <person name="Andersen J.H."/>
            <person name="Isaksson J."/>
            <person name="Busche T."/>
            <person name="R C."/>
            <person name="Kalinowski J."/>
            <person name="Zyl L.V."/>
            <person name="Trindade M."/>
        </authorList>
    </citation>
    <scope>NUCLEOTIDE SEQUENCE [LARGE SCALE GENOMIC DNA]</scope>
    <source>
        <strain evidence="1 2">XOM25</strain>
    </source>
</reference>
<sequence>MQQLKSMHSQGYKEKELTTALVRIVNNRKDENIPIEQILNEAGITRPPVITIYDMVEVRALVLYALGIDSYGAELREALIYFIAAAPVFRWSELRYGCSDPEQAIAAILHELKYIGQVIEIGGEQEYVWSSRWVSVRTIRKTLATRARIGNPAFFKYLNYKPGGN</sequence>
<dbReference type="AlphaFoldDB" id="A0AAE9Z1U1"/>
<organism evidence="1 2">
    <name type="scientific">Thalassomonas viridans</name>
    <dbReference type="NCBI Taxonomy" id="137584"/>
    <lineage>
        <taxon>Bacteria</taxon>
        <taxon>Pseudomonadati</taxon>
        <taxon>Pseudomonadota</taxon>
        <taxon>Gammaproteobacteria</taxon>
        <taxon>Alteromonadales</taxon>
        <taxon>Colwelliaceae</taxon>
        <taxon>Thalassomonas</taxon>
    </lineage>
</organism>
<name>A0AAE9Z1U1_9GAMM</name>
<reference evidence="1 2" key="1">
    <citation type="journal article" date="2015" name="Genome Announc.">
        <title>Draft Genome Sequences of Marine Isolates of Thalassomonas viridans and Thalassomonas actiniarum.</title>
        <authorList>
            <person name="Olonade I."/>
            <person name="van Zyl L.J."/>
            <person name="Trindade M."/>
        </authorList>
    </citation>
    <scope>NUCLEOTIDE SEQUENCE [LARGE SCALE GENOMIC DNA]</scope>
    <source>
        <strain evidence="1 2">XOM25</strain>
    </source>
</reference>
<evidence type="ECO:0000313" key="1">
    <source>
        <dbReference type="EMBL" id="WDE05246.1"/>
    </source>
</evidence>
<accession>A0AAE9Z1U1</accession>
<gene>
    <name evidence="1" type="ORF">SG34_028820</name>
</gene>
<dbReference type="Proteomes" id="UP000032352">
    <property type="component" value="Chromosome"/>
</dbReference>
<dbReference type="EMBL" id="CP059733">
    <property type="protein sequence ID" value="WDE05246.1"/>
    <property type="molecule type" value="Genomic_DNA"/>
</dbReference>
<keyword evidence="2" id="KW-1185">Reference proteome</keyword>
<protein>
    <submittedName>
        <fullName evidence="1">Uncharacterized protein</fullName>
    </submittedName>
</protein>
<dbReference type="KEGG" id="tvd:SG34_028820"/>
<dbReference type="RefSeq" id="WP_152647302.1">
    <property type="nucleotide sequence ID" value="NZ_CP059733.1"/>
</dbReference>
<evidence type="ECO:0000313" key="2">
    <source>
        <dbReference type="Proteomes" id="UP000032352"/>
    </source>
</evidence>
<proteinExistence type="predicted"/>